<name>A0A8X6X138_9ARAC</name>
<evidence type="ECO:0000313" key="1">
    <source>
        <dbReference type="EMBL" id="GFY44994.1"/>
    </source>
</evidence>
<keyword evidence="2" id="KW-1185">Reference proteome</keyword>
<protein>
    <submittedName>
        <fullName evidence="1">Uncharacterized protein</fullName>
    </submittedName>
</protein>
<reference evidence="1" key="1">
    <citation type="submission" date="2020-08" db="EMBL/GenBank/DDBJ databases">
        <title>Multicomponent nature underlies the extraordinary mechanical properties of spider dragline silk.</title>
        <authorList>
            <person name="Kono N."/>
            <person name="Nakamura H."/>
            <person name="Mori M."/>
            <person name="Yoshida Y."/>
            <person name="Ohtoshi R."/>
            <person name="Malay A.D."/>
            <person name="Moran D.A.P."/>
            <person name="Tomita M."/>
            <person name="Numata K."/>
            <person name="Arakawa K."/>
        </authorList>
    </citation>
    <scope>NUCLEOTIDE SEQUENCE</scope>
</reference>
<dbReference type="OrthoDB" id="6416986at2759"/>
<dbReference type="SUPFAM" id="SSF47473">
    <property type="entry name" value="EF-hand"/>
    <property type="match status" value="1"/>
</dbReference>
<organism evidence="1 2">
    <name type="scientific">Trichonephila inaurata madagascariensis</name>
    <dbReference type="NCBI Taxonomy" id="2747483"/>
    <lineage>
        <taxon>Eukaryota</taxon>
        <taxon>Metazoa</taxon>
        <taxon>Ecdysozoa</taxon>
        <taxon>Arthropoda</taxon>
        <taxon>Chelicerata</taxon>
        <taxon>Arachnida</taxon>
        <taxon>Araneae</taxon>
        <taxon>Araneomorphae</taxon>
        <taxon>Entelegynae</taxon>
        <taxon>Araneoidea</taxon>
        <taxon>Nephilidae</taxon>
        <taxon>Trichonephila</taxon>
        <taxon>Trichonephila inaurata</taxon>
    </lineage>
</organism>
<sequence>MSDKDFEIMFHLMCEMTKAPGDKLSLEGLKQWVKHAKLMEEENGLTDDDIEKAYAKHTKDKTGIAISELKACVAELATEKGKEPKDYIEKLGTSRS</sequence>
<accession>A0A8X6X138</accession>
<dbReference type="Gene3D" id="1.10.238.10">
    <property type="entry name" value="EF-hand"/>
    <property type="match status" value="1"/>
</dbReference>
<dbReference type="EMBL" id="BMAV01004519">
    <property type="protein sequence ID" value="GFY44994.1"/>
    <property type="molecule type" value="Genomic_DNA"/>
</dbReference>
<dbReference type="Proteomes" id="UP000886998">
    <property type="component" value="Unassembled WGS sequence"/>
</dbReference>
<dbReference type="AlphaFoldDB" id="A0A8X6X138"/>
<proteinExistence type="predicted"/>
<dbReference type="InterPro" id="IPR011992">
    <property type="entry name" value="EF-hand-dom_pair"/>
</dbReference>
<comment type="caution">
    <text evidence="1">The sequence shown here is derived from an EMBL/GenBank/DDBJ whole genome shotgun (WGS) entry which is preliminary data.</text>
</comment>
<evidence type="ECO:0000313" key="2">
    <source>
        <dbReference type="Proteomes" id="UP000886998"/>
    </source>
</evidence>
<gene>
    <name evidence="1" type="ORF">TNIN_201401</name>
</gene>